<gene>
    <name evidence="1" type="primary">Acey_s0032.g2599</name>
    <name evidence="1" type="ORF">Y032_0032g2599</name>
</gene>
<keyword evidence="2" id="KW-1185">Reference proteome</keyword>
<accession>A0A016UQ37</accession>
<evidence type="ECO:0000313" key="1">
    <source>
        <dbReference type="EMBL" id="EYC16977.1"/>
    </source>
</evidence>
<dbReference type="Proteomes" id="UP000024635">
    <property type="component" value="Unassembled WGS sequence"/>
</dbReference>
<comment type="caution">
    <text evidence="1">The sequence shown here is derived from an EMBL/GenBank/DDBJ whole genome shotgun (WGS) entry which is preliminary data.</text>
</comment>
<protein>
    <submittedName>
        <fullName evidence="1">Uncharacterized protein</fullName>
    </submittedName>
</protein>
<proteinExistence type="predicted"/>
<reference evidence="2" key="1">
    <citation type="journal article" date="2015" name="Nat. Genet.">
        <title>The genome and transcriptome of the zoonotic hookworm Ancylostoma ceylanicum identify infection-specific gene families.</title>
        <authorList>
            <person name="Schwarz E.M."/>
            <person name="Hu Y."/>
            <person name="Antoshechkin I."/>
            <person name="Miller M.M."/>
            <person name="Sternberg P.W."/>
            <person name="Aroian R.V."/>
        </authorList>
    </citation>
    <scope>NUCLEOTIDE SEQUENCE</scope>
    <source>
        <strain evidence="2">HY135</strain>
    </source>
</reference>
<evidence type="ECO:0000313" key="2">
    <source>
        <dbReference type="Proteomes" id="UP000024635"/>
    </source>
</evidence>
<dbReference type="EMBL" id="JARK01001368">
    <property type="protein sequence ID" value="EYC16977.1"/>
    <property type="molecule type" value="Genomic_DNA"/>
</dbReference>
<dbReference type="AlphaFoldDB" id="A0A016UQ37"/>
<organism evidence="1 2">
    <name type="scientific">Ancylostoma ceylanicum</name>
    <dbReference type="NCBI Taxonomy" id="53326"/>
    <lineage>
        <taxon>Eukaryota</taxon>
        <taxon>Metazoa</taxon>
        <taxon>Ecdysozoa</taxon>
        <taxon>Nematoda</taxon>
        <taxon>Chromadorea</taxon>
        <taxon>Rhabditida</taxon>
        <taxon>Rhabditina</taxon>
        <taxon>Rhabditomorpha</taxon>
        <taxon>Strongyloidea</taxon>
        <taxon>Ancylostomatidae</taxon>
        <taxon>Ancylostomatinae</taxon>
        <taxon>Ancylostoma</taxon>
    </lineage>
</organism>
<name>A0A016UQ37_9BILA</name>
<sequence length="76" mass="8851">MRSYRWNLGECTRTVSEMKRSIVKLHEDDILNLLETGQHELSRRREEIGTFSDVAVEKRNLSTGFSVEVLNIQTQV</sequence>